<protein>
    <submittedName>
        <fullName evidence="1">Structural protein</fullName>
    </submittedName>
</protein>
<sequence>MANRIQLRRDGAQQWANVNPILAQGELGIELDTSRIKIGDGVTPWNSLKYARPLETESNTANTLVKRDADGNFEAGAITATLIGNAATATRLANARSFTLTGDMTGSASFDGSANINITAELNYVPGLPHYDPNNLNATGTYRQLTIDSRGRIITGTNPTTLAGYGITDGQGLSAELTAVDSVTSIGILTRTGTASYTTRSITGAPGRIVMSNQSGQLQNPLIDLADTPVSVGSYNPTGSVILDEPQISVPETASIHETVNTTEFSVDRYGRLTYAATAPIATATQGTEAPEWNNTTTYSRYDKVVNSASRLYEAILDISAGGSEPTHTDTSDTGSWRYLGSALSPQKGLASFNQEDFDVTVWDSVSGYQGGFVSIAAAGVDNWQLQNNRISFADGNSKEDFELDQELTPITGYRGFNYLNYVKINDTSGNLLVGANNTGDGGSGELDVNVRTYFSDPDITFDGGNQIIDKPTDGNFTFSTTQNSVSERQFNIYATNSGSGNAVINILADNDITIAATNTNSRVNVEDFHFQDNVLSTTNSTLVLDPADDDGATGLVQIRGDLQVDGTTTTVNSVTMTVQDPIITLGGEDTLTSDDNKDRGVEFRYYDTQERFGFFGWDEDYSNSNMWSGTGGYRFLYNATNTNEVFAGTDAPIIAGNLRLTTNTGSTSTTTGTLVVTGGAGISENLYIGGTVDIANDFDINVGRFTVASSTGNTYIMGTLQVDQNVTLGNASTDILTVNSDSTFEDDVRISGPNTVFTINNGTTTKFEVDTDTGNTEIQGTVHIVSSVDIDSTLNVDQDVTFNATLDVDGNSTFHNNITLDTTGKTFKITNGVTDNFTVASTNGNTYIRGTLDVTGNVALTNNLTVNGSQITLGNAATDILTVNSDATFTDNLTVNQAVDFDTTLNVDGAVDFNSTLVVDGQTTIYDSLILQSDNEVLNINNSLGQTWFSVDFDNGNTVVGRPGTGTASIGTFTVHGDGTFNRDVTINGNTTIGNADTDTLTVQATSTFNANVTLAAGKDLHVGGDVEIDGDLTVHGTTTTVNSTVVTLDDPIITLGGDTDPTSDDNKDRGVEFRYYDGIARRGFYGWDDSAQRYAFYHNATNASEVFSGSRSGIDAGSLKLFDTTDATSPTTGTLIVGGGAGIGLDLRVGSDLIVSSTGYFGSNLDVIGDFDLTSDFRINTNKFTVQATTGNTGIAGTLRVDGNATIGNAGTDAHVVTGTVTFNNPITSTDITADAIKIGVDGSSEISTTSGFLILDSAGGTVNITDNADIDGNLNVDGNTQIDGTLTVDGNVTLGNAGTDVHVVTGTVTFNQAITSTDITADAIKIGVDGASEISTTSGNLILDSAGGTVSVTDNMSVTGNFTTNGNATIGNAGTDTHTVNGTVTFNQAITSTDITADNIKIGVDGSSEISTSLGNLILDSATGITVIDDTLNVNSASNLSGQLTVTNSILLNAANQTLRVRSNLVDWFTVDSDNGNTFIGGTLNVNGASVIDDTLNVTGNVDFDSDATIGGIVRIDDTTNVTNLPALFVPGGALRVAGGASFAGNVAFGSDIQIYGDFTVDGNVVQKGNQEFRGTVEFSKNSTPTSLSSGGAVQVTDGGITVTETSFFGQDLHLGPNLASTISLFGATGNASFNGGLSVTGASTFSTISASSITTSASATIGGSILVNTNKFIVAGATGNTTIAGTLGVTGNTDFGGTLHVVNAADFDSTVNIDGATTLNAALTQNSTSLFKDNFVLQGASKTLQLKNGSGTVRVEMQSTTGNITAAGLTTTNSLAVTTSATVGGSLGVTGGITGDLTGNVTGTATRSDLVGITETASSNLTYYIPFVSTTTGYTEIRTDSTNLQYNPFTNRLTVSNFRSTTDFEVQGNLNITGNITYAQSQVGDISNHTTDALAEGTTNLYHTTARARASISATGSISYNQTTGVISYTAPTLATVATTGSYNDLINKPVYATVATTGSYNDLINKPALATVATSGSYTDLINRPTISTFGASLIDDVSASAARTTLGLGSAATTSSTDYATAAQGATADDTNSDLSSLYSALVAIGNDAGITTVAQLKAALAALTRP</sequence>
<keyword evidence="2" id="KW-1185">Reference proteome</keyword>
<evidence type="ECO:0000313" key="2">
    <source>
        <dbReference type="Proteomes" id="UP000829362"/>
    </source>
</evidence>
<name>A0AC61TSW4_9CAUD</name>
<accession>A0AC61TSW4</accession>
<gene>
    <name evidence="1" type="ORF">SSZBM1_200</name>
</gene>
<organism evidence="1 2">
    <name type="scientific">Synechococcus phage S-SZBM1</name>
    <dbReference type="NCBI Taxonomy" id="2926475"/>
    <lineage>
        <taxon>Viruses</taxon>
        <taxon>Duplodnaviria</taxon>
        <taxon>Heunggongvirae</taxon>
        <taxon>Uroviricota</taxon>
        <taxon>Caudoviricetes</taxon>
        <taxon>Pantevenvirales</taxon>
        <taxon>Kyanoviridae</taxon>
        <taxon>Shenzhenivirus</taxon>
        <taxon>Shenzhenivirus sszbm1</taxon>
    </lineage>
</organism>
<evidence type="ECO:0000313" key="1">
    <source>
        <dbReference type="EMBL" id="UNH61317.1"/>
    </source>
</evidence>
<dbReference type="EMBL" id="OL473597">
    <property type="protein sequence ID" value="UNH61317.1"/>
    <property type="molecule type" value="Genomic_DNA"/>
</dbReference>
<dbReference type="Proteomes" id="UP000829362">
    <property type="component" value="Segment"/>
</dbReference>
<proteinExistence type="predicted"/>
<reference evidence="1" key="1">
    <citation type="submission" date="2021-11" db="EMBL/GenBank/DDBJ databases">
        <authorList>
            <person name="Rong C."/>
            <person name="Yang Y."/>
            <person name="Li S."/>
            <person name="Zhou K."/>
            <person name="Xu Y."/>
            <person name="Zhang R."/>
            <person name="Zhang Y."/>
        </authorList>
    </citation>
    <scope>NUCLEOTIDE SEQUENCE</scope>
</reference>